<reference evidence="1 2" key="1">
    <citation type="submission" date="2019-06" db="EMBL/GenBank/DDBJ databases">
        <title>Sequencing the genomes of 1000 actinobacteria strains.</title>
        <authorList>
            <person name="Klenk H.-P."/>
        </authorList>
    </citation>
    <scope>NUCLEOTIDE SEQUENCE [LARGE SCALE GENOMIC DNA]</scope>
    <source>
        <strain evidence="1 2">DSM 18935</strain>
    </source>
</reference>
<accession>A0A560WI79</accession>
<dbReference type="EMBL" id="VIUW01000001">
    <property type="protein sequence ID" value="TWD17286.1"/>
    <property type="molecule type" value="Genomic_DNA"/>
</dbReference>
<organism evidence="1 2">
    <name type="scientific">Marihabitans asiaticum</name>
    <dbReference type="NCBI Taxonomy" id="415218"/>
    <lineage>
        <taxon>Bacteria</taxon>
        <taxon>Bacillati</taxon>
        <taxon>Actinomycetota</taxon>
        <taxon>Actinomycetes</taxon>
        <taxon>Micrococcales</taxon>
        <taxon>Intrasporangiaceae</taxon>
        <taxon>Marihabitans</taxon>
    </lineage>
</organism>
<comment type="caution">
    <text evidence="1">The sequence shown here is derived from an EMBL/GenBank/DDBJ whole genome shotgun (WGS) entry which is preliminary data.</text>
</comment>
<keyword evidence="2" id="KW-1185">Reference proteome</keyword>
<gene>
    <name evidence="1" type="ORF">FB557_0853</name>
</gene>
<dbReference type="Proteomes" id="UP000315628">
    <property type="component" value="Unassembled WGS sequence"/>
</dbReference>
<name>A0A560WI79_9MICO</name>
<proteinExistence type="predicted"/>
<protein>
    <submittedName>
        <fullName evidence="1">Uncharacterized protein</fullName>
    </submittedName>
</protein>
<sequence length="89" mass="9384">MGQVRESAMCATDEASRLVAFVLDREVLIAPTFTRECGADASYSTDELTGQRIVDPASGAGADLIALSLQSGALPTAMEVRPRRDALAQ</sequence>
<dbReference type="AlphaFoldDB" id="A0A560WI79"/>
<evidence type="ECO:0000313" key="1">
    <source>
        <dbReference type="EMBL" id="TWD17286.1"/>
    </source>
</evidence>
<evidence type="ECO:0000313" key="2">
    <source>
        <dbReference type="Proteomes" id="UP000315628"/>
    </source>
</evidence>